<dbReference type="EMBL" id="VSSQ01000391">
    <property type="protein sequence ID" value="MPL93420.1"/>
    <property type="molecule type" value="Genomic_DNA"/>
</dbReference>
<organism evidence="2">
    <name type="scientific">bioreactor metagenome</name>
    <dbReference type="NCBI Taxonomy" id="1076179"/>
    <lineage>
        <taxon>unclassified sequences</taxon>
        <taxon>metagenomes</taxon>
        <taxon>ecological metagenomes</taxon>
    </lineage>
</organism>
<keyword evidence="1" id="KW-1133">Transmembrane helix</keyword>
<evidence type="ECO:0000313" key="2">
    <source>
        <dbReference type="EMBL" id="MPL93420.1"/>
    </source>
</evidence>
<reference evidence="2" key="1">
    <citation type="submission" date="2019-08" db="EMBL/GenBank/DDBJ databases">
        <authorList>
            <person name="Kucharzyk K."/>
            <person name="Murdoch R.W."/>
            <person name="Higgins S."/>
            <person name="Loffler F."/>
        </authorList>
    </citation>
    <scope>NUCLEOTIDE SEQUENCE</scope>
</reference>
<feature type="transmembrane region" description="Helical" evidence="1">
    <location>
        <begin position="40"/>
        <end position="59"/>
    </location>
</feature>
<feature type="transmembrane region" description="Helical" evidence="1">
    <location>
        <begin position="16"/>
        <end position="34"/>
    </location>
</feature>
<proteinExistence type="predicted"/>
<keyword evidence="1" id="KW-0472">Membrane</keyword>
<accession>A0A644VQD3</accession>
<gene>
    <name evidence="2" type="ORF">SDC9_39547</name>
</gene>
<evidence type="ECO:0000256" key="1">
    <source>
        <dbReference type="SAM" id="Phobius"/>
    </source>
</evidence>
<protein>
    <submittedName>
        <fullName evidence="2">Uncharacterized protein</fullName>
    </submittedName>
</protein>
<comment type="caution">
    <text evidence="2">The sequence shown here is derived from an EMBL/GenBank/DDBJ whole genome shotgun (WGS) entry which is preliminary data.</text>
</comment>
<dbReference type="AlphaFoldDB" id="A0A644VQD3"/>
<keyword evidence="1" id="KW-0812">Transmembrane</keyword>
<sequence length="70" mass="7810">MEWNDKLFLSEEELKLLTMFLAYGVGLGVLAGLFTGNIQLCFALGGVISILISLLKIFINRIKKSNKIHI</sequence>
<name>A0A644VQD3_9ZZZZ</name>